<dbReference type="Proteomes" id="UP000548582">
    <property type="component" value="Unassembled WGS sequence"/>
</dbReference>
<dbReference type="GO" id="GO:0003700">
    <property type="term" value="F:DNA-binding transcription factor activity"/>
    <property type="evidence" value="ECO:0007669"/>
    <property type="project" value="InterPro"/>
</dbReference>
<evidence type="ECO:0000256" key="1">
    <source>
        <dbReference type="ARBA" id="ARBA00022491"/>
    </source>
</evidence>
<sequence length="256" mass="27079">MARKLAIRRHDEILRRIGADGGAGVGELAAALSVSHETIRRDLRVLAARGLLAVVHGGAVPHRSTEPAFAERAEENATGKAAIARAAADLVPDGSVLLIDSGTTTLAFAQALAGKRDLTICTNSLAVALHLARQTPHVVHVLGGEVDRTEEATGGVDAMAAIDRFRVDLAFIGAGGLTPDGEVTDYSRTGAEQRRRMMAAAARTWLLMDHTKFGRLTPVRLETPPGDPVGLVVDAEPPPALRKALARRRIDLVVAR</sequence>
<dbReference type="SUPFAM" id="SSF46785">
    <property type="entry name" value="Winged helix' DNA-binding domain"/>
    <property type="match status" value="1"/>
</dbReference>
<dbReference type="SUPFAM" id="SSF100950">
    <property type="entry name" value="NagB/RpiA/CoA transferase-like"/>
    <property type="match status" value="1"/>
</dbReference>
<dbReference type="Pfam" id="PF00455">
    <property type="entry name" value="DeoRC"/>
    <property type="match status" value="1"/>
</dbReference>
<dbReference type="PROSITE" id="PS00894">
    <property type="entry name" value="HTH_DEOR_1"/>
    <property type="match status" value="1"/>
</dbReference>
<dbReference type="InterPro" id="IPR037171">
    <property type="entry name" value="NagB/RpiA_transferase-like"/>
</dbReference>
<name>A0A848E860_9PROT</name>
<dbReference type="InterPro" id="IPR036388">
    <property type="entry name" value="WH-like_DNA-bd_sf"/>
</dbReference>
<dbReference type="InterPro" id="IPR050313">
    <property type="entry name" value="Carb_Metab_HTH_regulators"/>
</dbReference>
<dbReference type="AlphaFoldDB" id="A0A848E860"/>
<evidence type="ECO:0000256" key="3">
    <source>
        <dbReference type="ARBA" id="ARBA00023125"/>
    </source>
</evidence>
<evidence type="ECO:0000259" key="5">
    <source>
        <dbReference type="PROSITE" id="PS51000"/>
    </source>
</evidence>
<evidence type="ECO:0000256" key="2">
    <source>
        <dbReference type="ARBA" id="ARBA00023015"/>
    </source>
</evidence>
<dbReference type="InterPro" id="IPR001034">
    <property type="entry name" value="DeoR_HTH"/>
</dbReference>
<dbReference type="EMBL" id="JABBKX010000001">
    <property type="protein sequence ID" value="NMJ40621.1"/>
    <property type="molecule type" value="Genomic_DNA"/>
</dbReference>
<comment type="caution">
    <text evidence="6">The sequence shown here is derived from an EMBL/GenBank/DDBJ whole genome shotgun (WGS) entry which is preliminary data.</text>
</comment>
<dbReference type="PRINTS" id="PR00037">
    <property type="entry name" value="HTHLACR"/>
</dbReference>
<dbReference type="InterPro" id="IPR018356">
    <property type="entry name" value="Tscrpt_reg_HTH_DeoR_CS"/>
</dbReference>
<dbReference type="Gene3D" id="3.40.50.1360">
    <property type="match status" value="1"/>
</dbReference>
<dbReference type="InterPro" id="IPR036390">
    <property type="entry name" value="WH_DNA-bd_sf"/>
</dbReference>
<keyword evidence="2" id="KW-0805">Transcription regulation</keyword>
<dbReference type="SMART" id="SM00420">
    <property type="entry name" value="HTH_DEOR"/>
    <property type="match status" value="1"/>
</dbReference>
<dbReference type="InterPro" id="IPR014036">
    <property type="entry name" value="DeoR-like_C"/>
</dbReference>
<protein>
    <submittedName>
        <fullName evidence="6">DeoR/GlpR transcriptional regulator</fullName>
    </submittedName>
</protein>
<evidence type="ECO:0000313" key="6">
    <source>
        <dbReference type="EMBL" id="NMJ40621.1"/>
    </source>
</evidence>
<dbReference type="GO" id="GO:0003677">
    <property type="term" value="F:DNA binding"/>
    <property type="evidence" value="ECO:0007669"/>
    <property type="project" value="UniProtKB-KW"/>
</dbReference>
<dbReference type="PROSITE" id="PS51000">
    <property type="entry name" value="HTH_DEOR_2"/>
    <property type="match status" value="1"/>
</dbReference>
<keyword evidence="7" id="KW-1185">Reference proteome</keyword>
<organism evidence="6 7">
    <name type="scientific">Neoroseomonas marina</name>
    <dbReference type="NCBI Taxonomy" id="1232220"/>
    <lineage>
        <taxon>Bacteria</taxon>
        <taxon>Pseudomonadati</taxon>
        <taxon>Pseudomonadota</taxon>
        <taxon>Alphaproteobacteria</taxon>
        <taxon>Acetobacterales</taxon>
        <taxon>Acetobacteraceae</taxon>
        <taxon>Neoroseomonas</taxon>
    </lineage>
</organism>
<dbReference type="PANTHER" id="PTHR30363:SF4">
    <property type="entry name" value="GLYCEROL-3-PHOSPHATE REGULON REPRESSOR"/>
    <property type="match status" value="1"/>
</dbReference>
<dbReference type="PANTHER" id="PTHR30363">
    <property type="entry name" value="HTH-TYPE TRANSCRIPTIONAL REGULATOR SRLR-RELATED"/>
    <property type="match status" value="1"/>
</dbReference>
<keyword evidence="3" id="KW-0238">DNA-binding</keyword>
<gene>
    <name evidence="6" type="ORF">GWK16_05180</name>
</gene>
<accession>A0A848E860</accession>
<keyword evidence="1" id="KW-0678">Repressor</keyword>
<reference evidence="6 7" key="1">
    <citation type="submission" date="2020-03" db="EMBL/GenBank/DDBJ databases">
        <authorList>
            <person name="Sun Q."/>
        </authorList>
    </citation>
    <scope>NUCLEOTIDE SEQUENCE [LARGE SCALE GENOMIC DNA]</scope>
    <source>
        <strain evidence="6 7">JC162</strain>
    </source>
</reference>
<proteinExistence type="predicted"/>
<dbReference type="SMART" id="SM01134">
    <property type="entry name" value="DeoRC"/>
    <property type="match status" value="1"/>
</dbReference>
<evidence type="ECO:0000256" key="4">
    <source>
        <dbReference type="ARBA" id="ARBA00023163"/>
    </source>
</evidence>
<keyword evidence="4" id="KW-0804">Transcription</keyword>
<dbReference type="RefSeq" id="WP_170052827.1">
    <property type="nucleotide sequence ID" value="NZ_JABBKX010000001.1"/>
</dbReference>
<dbReference type="Gene3D" id="1.10.10.10">
    <property type="entry name" value="Winged helix-like DNA-binding domain superfamily/Winged helix DNA-binding domain"/>
    <property type="match status" value="1"/>
</dbReference>
<dbReference type="Pfam" id="PF08220">
    <property type="entry name" value="HTH_DeoR"/>
    <property type="match status" value="1"/>
</dbReference>
<feature type="domain" description="HTH deoR-type" evidence="5">
    <location>
        <begin position="6"/>
        <end position="61"/>
    </location>
</feature>
<evidence type="ECO:0000313" key="7">
    <source>
        <dbReference type="Proteomes" id="UP000548582"/>
    </source>
</evidence>